<dbReference type="Proteomes" id="UP000631114">
    <property type="component" value="Unassembled WGS sequence"/>
</dbReference>
<organism evidence="9 10">
    <name type="scientific">Coptis chinensis</name>
    <dbReference type="NCBI Taxonomy" id="261450"/>
    <lineage>
        <taxon>Eukaryota</taxon>
        <taxon>Viridiplantae</taxon>
        <taxon>Streptophyta</taxon>
        <taxon>Embryophyta</taxon>
        <taxon>Tracheophyta</taxon>
        <taxon>Spermatophyta</taxon>
        <taxon>Magnoliopsida</taxon>
        <taxon>Ranunculales</taxon>
        <taxon>Ranunculaceae</taxon>
        <taxon>Coptidoideae</taxon>
        <taxon>Coptis</taxon>
    </lineage>
</organism>
<keyword evidence="3" id="KW-0677">Repeat</keyword>
<reference evidence="9 10" key="1">
    <citation type="submission" date="2020-10" db="EMBL/GenBank/DDBJ databases">
        <title>The Coptis chinensis genome and diversification of protoberbering-type alkaloids.</title>
        <authorList>
            <person name="Wang B."/>
            <person name="Shu S."/>
            <person name="Song C."/>
            <person name="Liu Y."/>
        </authorList>
    </citation>
    <scope>NUCLEOTIDE SEQUENCE [LARGE SCALE GENOMIC DNA]</scope>
    <source>
        <strain evidence="9">HL-2020</strain>
        <tissue evidence="9">Leaf</tissue>
    </source>
</reference>
<dbReference type="InterPro" id="IPR011990">
    <property type="entry name" value="TPR-like_helical_dom_sf"/>
</dbReference>
<accession>A0A835I3V3</accession>
<proteinExistence type="predicted"/>
<keyword evidence="6" id="KW-0697">Rotamase</keyword>
<evidence type="ECO:0000256" key="1">
    <source>
        <dbReference type="ARBA" id="ARBA00000971"/>
    </source>
</evidence>
<feature type="domain" description="PPIase FKBP-type" evidence="8">
    <location>
        <begin position="116"/>
        <end position="181"/>
    </location>
</feature>
<evidence type="ECO:0000256" key="5">
    <source>
        <dbReference type="ARBA" id="ARBA00023235"/>
    </source>
</evidence>
<gene>
    <name evidence="9" type="ORF">IFM89_024612</name>
</gene>
<dbReference type="EC" id="5.2.1.8" evidence="2 6"/>
<dbReference type="SUPFAM" id="SSF54534">
    <property type="entry name" value="FKBP-like"/>
    <property type="match status" value="1"/>
</dbReference>
<protein>
    <recommendedName>
        <fullName evidence="2 6">peptidylprolyl isomerase</fullName>
        <ecNumber evidence="2 6">5.2.1.8</ecNumber>
    </recommendedName>
</protein>
<dbReference type="PROSITE" id="PS50059">
    <property type="entry name" value="FKBP_PPIASE"/>
    <property type="match status" value="1"/>
</dbReference>
<evidence type="ECO:0000256" key="6">
    <source>
        <dbReference type="PROSITE-ProRule" id="PRU00277"/>
    </source>
</evidence>
<dbReference type="Gene3D" id="3.10.50.40">
    <property type="match status" value="1"/>
</dbReference>
<dbReference type="InterPro" id="IPR019734">
    <property type="entry name" value="TPR_rpt"/>
</dbReference>
<comment type="caution">
    <text evidence="9">The sequence shown here is derived from an EMBL/GenBank/DDBJ whole genome shotgun (WGS) entry which is preliminary data.</text>
</comment>
<dbReference type="SUPFAM" id="SSF48452">
    <property type="entry name" value="TPR-like"/>
    <property type="match status" value="1"/>
</dbReference>
<evidence type="ECO:0000256" key="7">
    <source>
        <dbReference type="SAM" id="MobiDB-lite"/>
    </source>
</evidence>
<evidence type="ECO:0000256" key="4">
    <source>
        <dbReference type="ARBA" id="ARBA00022803"/>
    </source>
</evidence>
<dbReference type="InterPro" id="IPR046357">
    <property type="entry name" value="PPIase_dom_sf"/>
</dbReference>
<feature type="compositionally biased region" description="Polar residues" evidence="7">
    <location>
        <begin position="629"/>
        <end position="641"/>
    </location>
</feature>
<dbReference type="Gene3D" id="1.25.40.10">
    <property type="entry name" value="Tetratricopeptide repeat domain"/>
    <property type="match status" value="1"/>
</dbReference>
<dbReference type="Gene3D" id="3.80.10.10">
    <property type="entry name" value="Ribonuclease Inhibitor"/>
    <property type="match status" value="1"/>
</dbReference>
<dbReference type="OrthoDB" id="1929311at2759"/>
<dbReference type="AlphaFoldDB" id="A0A835I3V3"/>
<dbReference type="PANTHER" id="PTHR46512:SF11">
    <property type="entry name" value="PEPTIDYLPROLYL ISOMERASE"/>
    <property type="match status" value="1"/>
</dbReference>
<evidence type="ECO:0000256" key="2">
    <source>
        <dbReference type="ARBA" id="ARBA00013194"/>
    </source>
</evidence>
<dbReference type="SMART" id="SM00028">
    <property type="entry name" value="TPR"/>
    <property type="match status" value="3"/>
</dbReference>
<keyword evidence="5 6" id="KW-0413">Isomerase</keyword>
<dbReference type="SUPFAM" id="SSF52047">
    <property type="entry name" value="RNI-like"/>
    <property type="match status" value="1"/>
</dbReference>
<name>A0A835I3V3_9MAGN</name>
<evidence type="ECO:0000259" key="8">
    <source>
        <dbReference type="PROSITE" id="PS50059"/>
    </source>
</evidence>
<keyword evidence="10" id="KW-1185">Reference proteome</keyword>
<dbReference type="FunFam" id="1.25.40.10:FF:000008">
    <property type="entry name" value="Peptidylprolyl isomerase"/>
    <property type="match status" value="1"/>
</dbReference>
<dbReference type="InterPro" id="IPR050754">
    <property type="entry name" value="FKBP4/5/8-like"/>
</dbReference>
<sequence length="730" mass="81814">MSLTHNNNLKSLTIWGSWHSSLPQGLNQLTSLQKLRFYYCEFFDFKPEELKPLTMLRKLYIRGCSDRTREEDWSIYPTIEIEGIEDLVFYRSPIEREEEVLFKLVVITVPVIAEGPFEFKMDEEQVIDGLDRAVMTMKKGEVAESTIAPEYGFGSSESKQEMAVVPPNSTLYYEVELESFVKERESWDMNTPEKIEAAGKKKKEGNVAFKAGKYAKASKIYEKAGKFIEYDTNFSEEEKKQSKVLKVSCNLNNAACKLKLKDYKQAEKLCSKVLELESTNVKALYRRAQGYIQLADLDLTALEIDPNNRAGYYAWMHKSWRVREEFARIVTSAIGLFASTELPLQGVILPPILQMLNDSNQCKRSSSTFYRGNVCTSWISISRRVAASPSSLIDDFELQVKDINARLEKIEPKIRSSNGAAGQFLPGEMKFASLSHKKSSPKNKNLTREISLTGGGSALAISISCFCGGTLVPDSGIVYHPLYILVSMLKSRVNIASGTPSRIKKLIDVDALGLSRLSVIVMDMHRCKRLFIAYSSASQAFHLLCLLSKELLGDFEACAQMFIPMLRNCKVARVLPRIADSAENDRNAVLRARYIYRASCLRWKVINEEEGGVHRRYASPSLRDKGVQSLRTPSQTPSSNVPGAGVDTPSARDPPFPLAVPSSSHLMDSVLADSTASNISRGSSQSSGLISTEPFSSYTAKRTFERLHDGSHIEENTDMRINSHYLNTHG</sequence>
<dbReference type="InterPro" id="IPR032675">
    <property type="entry name" value="LRR_dom_sf"/>
</dbReference>
<dbReference type="InterPro" id="IPR001179">
    <property type="entry name" value="PPIase_FKBP_dom"/>
</dbReference>
<evidence type="ECO:0000313" key="9">
    <source>
        <dbReference type="EMBL" id="KAF9610756.1"/>
    </source>
</evidence>
<evidence type="ECO:0000256" key="3">
    <source>
        <dbReference type="ARBA" id="ARBA00022737"/>
    </source>
</evidence>
<keyword evidence="4" id="KW-0802">TPR repeat</keyword>
<comment type="catalytic activity">
    <reaction evidence="1 6">
        <text>[protein]-peptidylproline (omega=180) = [protein]-peptidylproline (omega=0)</text>
        <dbReference type="Rhea" id="RHEA:16237"/>
        <dbReference type="Rhea" id="RHEA-COMP:10747"/>
        <dbReference type="Rhea" id="RHEA-COMP:10748"/>
        <dbReference type="ChEBI" id="CHEBI:83833"/>
        <dbReference type="ChEBI" id="CHEBI:83834"/>
        <dbReference type="EC" id="5.2.1.8"/>
    </reaction>
</comment>
<dbReference type="Pfam" id="PF00254">
    <property type="entry name" value="FKBP_C"/>
    <property type="match status" value="1"/>
</dbReference>
<evidence type="ECO:0000313" key="10">
    <source>
        <dbReference type="Proteomes" id="UP000631114"/>
    </source>
</evidence>
<dbReference type="GO" id="GO:0003755">
    <property type="term" value="F:peptidyl-prolyl cis-trans isomerase activity"/>
    <property type="evidence" value="ECO:0007669"/>
    <property type="project" value="UniProtKB-KW"/>
</dbReference>
<feature type="region of interest" description="Disordered" evidence="7">
    <location>
        <begin position="622"/>
        <end position="659"/>
    </location>
</feature>
<dbReference type="PANTHER" id="PTHR46512">
    <property type="entry name" value="PEPTIDYLPROLYL ISOMERASE"/>
    <property type="match status" value="1"/>
</dbReference>
<dbReference type="EMBL" id="JADFTS010000004">
    <property type="protein sequence ID" value="KAF9610756.1"/>
    <property type="molecule type" value="Genomic_DNA"/>
</dbReference>